<evidence type="ECO:0000313" key="2">
    <source>
        <dbReference type="Proteomes" id="UP000218842"/>
    </source>
</evidence>
<sequence length="149" mass="16787">MTAFVVHPEHINVLIWAGLQRAVGAGPLSWYYGNPSWRGVLEPDTATDVGQMLLDENVASVNHYSTEQQDKVNYTYRTPIQTAWTTPELLNALHCYRYQASDRPDWKTSQACAFVDALESRLIRRLPGYTEGPWGIGPDSVPNSITHRV</sequence>
<dbReference type="AlphaFoldDB" id="A0A2A3LD11"/>
<organism evidence="1 2">
    <name type="scientific">Mycobacterium avium subsp. hominissuis</name>
    <dbReference type="NCBI Taxonomy" id="439334"/>
    <lineage>
        <taxon>Bacteria</taxon>
        <taxon>Bacillati</taxon>
        <taxon>Actinomycetota</taxon>
        <taxon>Actinomycetes</taxon>
        <taxon>Mycobacteriales</taxon>
        <taxon>Mycobacteriaceae</taxon>
        <taxon>Mycobacterium</taxon>
        <taxon>Mycobacterium avium complex (MAC)</taxon>
    </lineage>
</organism>
<gene>
    <name evidence="1" type="ORF">XV03_03710</name>
</gene>
<dbReference type="Proteomes" id="UP000218842">
    <property type="component" value="Unassembled WGS sequence"/>
</dbReference>
<accession>A0A2A3LD11</accession>
<reference evidence="1 2" key="1">
    <citation type="journal article" date="2017" name="Genome Biol. Evol.">
        <title>Population Structure and Local Adaptation of MAC Lung Disease Agent Mycobacterium avium subsp. hominissuis.</title>
        <authorList>
            <person name="Yano H."/>
            <person name="Iwamoto T."/>
            <person name="Nishiuchi Y."/>
            <person name="Nakajima C."/>
            <person name="Starkova D.A."/>
            <person name="Mokrousov I."/>
            <person name="Narvskaya O."/>
            <person name="Yoshida S."/>
            <person name="Arikawa K."/>
            <person name="Nakanishi N."/>
            <person name="Osaki K."/>
            <person name="Nakagawa I."/>
            <person name="Ato M."/>
            <person name="Suzuki Y."/>
            <person name="Maruyama F."/>
        </authorList>
    </citation>
    <scope>NUCLEOTIDE SEQUENCE [LARGE SCALE GENOMIC DNA]</scope>
    <source>
        <strain evidence="1 2">OCU466</strain>
    </source>
</reference>
<dbReference type="EMBL" id="LBGZ01000029">
    <property type="protein sequence ID" value="PBJ39093.1"/>
    <property type="molecule type" value="Genomic_DNA"/>
</dbReference>
<name>A0A2A3LD11_MYCAV</name>
<comment type="caution">
    <text evidence="1">The sequence shown here is derived from an EMBL/GenBank/DDBJ whole genome shotgun (WGS) entry which is preliminary data.</text>
</comment>
<evidence type="ECO:0000313" key="1">
    <source>
        <dbReference type="EMBL" id="PBJ39093.1"/>
    </source>
</evidence>
<dbReference type="RefSeq" id="WP_071321580.1">
    <property type="nucleotide sequence ID" value="NZ_BDNC01000130.1"/>
</dbReference>
<protein>
    <submittedName>
        <fullName evidence="1">Uncharacterized protein</fullName>
    </submittedName>
</protein>
<proteinExistence type="predicted"/>